<feature type="non-terminal residue" evidence="7">
    <location>
        <position position="91"/>
    </location>
</feature>
<keyword evidence="4 6" id="KW-1133">Transmembrane helix</keyword>
<evidence type="ECO:0000256" key="6">
    <source>
        <dbReference type="SAM" id="Phobius"/>
    </source>
</evidence>
<sequence>MVLGLSYLDIVVLVLYFAIIVYIGIRSSLKIKKEEDYFLGGRKFGKLFSTFASFGQATSADGPAGVATTTFKNGASGIWSSLLMLFATPLF</sequence>
<dbReference type="InterPro" id="IPR001734">
    <property type="entry name" value="Na/solute_symporter"/>
</dbReference>
<comment type="similarity">
    <text evidence="2">Belongs to the sodium:solute symporter (SSF) (TC 2.A.21) family.</text>
</comment>
<name>A0A3D5J7J8_9FLAO</name>
<reference evidence="7 8" key="1">
    <citation type="journal article" date="2018" name="Nat. Biotechnol.">
        <title>A standardized bacterial taxonomy based on genome phylogeny substantially revises the tree of life.</title>
        <authorList>
            <person name="Parks D.H."/>
            <person name="Chuvochina M."/>
            <person name="Waite D.W."/>
            <person name="Rinke C."/>
            <person name="Skarshewski A."/>
            <person name="Chaumeil P.A."/>
            <person name="Hugenholtz P."/>
        </authorList>
    </citation>
    <scope>NUCLEOTIDE SEQUENCE [LARGE SCALE GENOMIC DNA]</scope>
    <source>
        <strain evidence="7">UBA9359</strain>
    </source>
</reference>
<evidence type="ECO:0000256" key="3">
    <source>
        <dbReference type="ARBA" id="ARBA00022692"/>
    </source>
</evidence>
<evidence type="ECO:0000256" key="1">
    <source>
        <dbReference type="ARBA" id="ARBA00004141"/>
    </source>
</evidence>
<evidence type="ECO:0000256" key="4">
    <source>
        <dbReference type="ARBA" id="ARBA00022989"/>
    </source>
</evidence>
<keyword evidence="5 6" id="KW-0472">Membrane</keyword>
<organism evidence="7 8">
    <name type="scientific">Zunongwangia profunda</name>
    <dbReference type="NCBI Taxonomy" id="398743"/>
    <lineage>
        <taxon>Bacteria</taxon>
        <taxon>Pseudomonadati</taxon>
        <taxon>Bacteroidota</taxon>
        <taxon>Flavobacteriia</taxon>
        <taxon>Flavobacteriales</taxon>
        <taxon>Flavobacteriaceae</taxon>
        <taxon>Zunongwangia</taxon>
    </lineage>
</organism>
<dbReference type="InterPro" id="IPR038377">
    <property type="entry name" value="Na/Glc_symporter_sf"/>
</dbReference>
<evidence type="ECO:0000313" key="8">
    <source>
        <dbReference type="Proteomes" id="UP000264330"/>
    </source>
</evidence>
<dbReference type="EMBL" id="DPMF01000441">
    <property type="protein sequence ID" value="HCV83236.1"/>
    <property type="molecule type" value="Genomic_DNA"/>
</dbReference>
<dbReference type="GO" id="GO:0022857">
    <property type="term" value="F:transmembrane transporter activity"/>
    <property type="evidence" value="ECO:0007669"/>
    <property type="project" value="InterPro"/>
</dbReference>
<evidence type="ECO:0000256" key="2">
    <source>
        <dbReference type="ARBA" id="ARBA00006434"/>
    </source>
</evidence>
<dbReference type="GO" id="GO:0016020">
    <property type="term" value="C:membrane"/>
    <property type="evidence" value="ECO:0007669"/>
    <property type="project" value="UniProtKB-SubCell"/>
</dbReference>
<gene>
    <name evidence="7" type="ORF">DGQ38_19550</name>
</gene>
<dbReference type="PROSITE" id="PS50283">
    <property type="entry name" value="NA_SOLUT_SYMP_3"/>
    <property type="match status" value="1"/>
</dbReference>
<feature type="transmembrane region" description="Helical" evidence="6">
    <location>
        <begin position="6"/>
        <end position="25"/>
    </location>
</feature>
<comment type="subcellular location">
    <subcellularLocation>
        <location evidence="1">Membrane</location>
        <topology evidence="1">Multi-pass membrane protein</topology>
    </subcellularLocation>
</comment>
<dbReference type="Gene3D" id="1.20.1730.10">
    <property type="entry name" value="Sodium/glucose cotransporter"/>
    <property type="match status" value="1"/>
</dbReference>
<protein>
    <submittedName>
        <fullName evidence="7">Transporter</fullName>
    </submittedName>
</protein>
<keyword evidence="3 6" id="KW-0812">Transmembrane</keyword>
<accession>A0A3D5J7J8</accession>
<dbReference type="AlphaFoldDB" id="A0A3D5J7J8"/>
<evidence type="ECO:0000313" key="7">
    <source>
        <dbReference type="EMBL" id="HCV83236.1"/>
    </source>
</evidence>
<dbReference type="Proteomes" id="UP000264330">
    <property type="component" value="Unassembled WGS sequence"/>
</dbReference>
<proteinExistence type="inferred from homology"/>
<comment type="caution">
    <text evidence="7">The sequence shown here is derived from an EMBL/GenBank/DDBJ whole genome shotgun (WGS) entry which is preliminary data.</text>
</comment>
<evidence type="ECO:0000256" key="5">
    <source>
        <dbReference type="ARBA" id="ARBA00023136"/>
    </source>
</evidence>